<name>A0A5J6VK10_9VIRU</name>
<sequence>MDNKKITKRLTRDKNYSRPRNTYQEKLSPKEIKKKLEEYRIVENIFDIEINTHVRYFTVNSNTGEKQFRLGGFLTKINKNDNYVILSNGKFSWSVQINDAIFFEKMSFSELKEELIQKISEKYKKDLDKLKVQNSNLKRTLKEIKNHIKK</sequence>
<dbReference type="EMBL" id="MN448289">
    <property type="protein sequence ID" value="QFG74475.1"/>
    <property type="molecule type" value="Genomic_DNA"/>
</dbReference>
<accession>A0A5J6VK10</accession>
<reference evidence="2" key="1">
    <citation type="journal article" date="2019" name="Philos. Trans. R. Soc. Lond., B, Biol. Sci.">
        <title>Targeted metagenomic recovery of four divergent viruses reveals shared and distinctive characteristics of giant viruses of marine eukaryotes.</title>
        <authorList>
            <person name="Needham D.M."/>
            <person name="Poirier C."/>
            <person name="Hehenberger E."/>
            <person name="Jimenez V."/>
            <person name="Swalwell J.E."/>
            <person name="Santoro A.E."/>
            <person name="Worden A.Z."/>
        </authorList>
    </citation>
    <scope>NUCLEOTIDE SEQUENCE</scope>
    <source>
        <strain evidence="2">MPacV-611</strain>
    </source>
</reference>
<organism evidence="2">
    <name type="scientific">Megaviridae environmental sample</name>
    <dbReference type="NCBI Taxonomy" id="1737588"/>
    <lineage>
        <taxon>Viruses</taxon>
        <taxon>Varidnaviria</taxon>
        <taxon>Bamfordvirae</taxon>
        <taxon>Nucleocytoviricota</taxon>
        <taxon>Megaviricetes</taxon>
        <taxon>Imitervirales</taxon>
        <taxon>Mimiviridae</taxon>
        <taxon>environmental samples</taxon>
    </lineage>
</organism>
<keyword evidence="1" id="KW-0175">Coiled coil</keyword>
<evidence type="ECO:0000313" key="2">
    <source>
        <dbReference type="EMBL" id="QFG74475.1"/>
    </source>
</evidence>
<protein>
    <submittedName>
        <fullName evidence="2">Uncharacterized protein</fullName>
    </submittedName>
</protein>
<evidence type="ECO:0000256" key="1">
    <source>
        <dbReference type="SAM" id="Coils"/>
    </source>
</evidence>
<proteinExistence type="predicted"/>
<feature type="coiled-coil region" evidence="1">
    <location>
        <begin position="120"/>
        <end position="147"/>
    </location>
</feature>